<evidence type="ECO:0000313" key="1">
    <source>
        <dbReference type="EMBL" id="GMA86484.1"/>
    </source>
</evidence>
<reference evidence="2" key="1">
    <citation type="journal article" date="2019" name="Int. J. Syst. Evol. Microbiol.">
        <title>The Global Catalogue of Microorganisms (GCM) 10K type strain sequencing project: providing services to taxonomists for standard genome sequencing and annotation.</title>
        <authorList>
            <consortium name="The Broad Institute Genomics Platform"/>
            <consortium name="The Broad Institute Genome Sequencing Center for Infectious Disease"/>
            <person name="Wu L."/>
            <person name="Ma J."/>
        </authorList>
    </citation>
    <scope>NUCLEOTIDE SEQUENCE [LARGE SCALE GENOMIC DNA]</scope>
    <source>
        <strain evidence="2">NBRC 108730</strain>
    </source>
</reference>
<sequence length="93" mass="9315">MRDGSAPTVVGKDWTSVLVARGVPKSALTGGSDSAIASSLLNGFRPVSGSYGSGRALQTSLLSALWLDDGRVLVGAVPVKTLEAAAATDSAAR</sequence>
<gene>
    <name evidence="1" type="ORF">GCM10025868_17340</name>
</gene>
<accession>A0ABQ6JGH3</accession>
<comment type="caution">
    <text evidence="1">The sequence shown here is derived from an EMBL/GenBank/DDBJ whole genome shotgun (WGS) entry which is preliminary data.</text>
</comment>
<name>A0ABQ6JGH3_9ACTN</name>
<organism evidence="1 2">
    <name type="scientific">Angustibacter aerolatus</name>
    <dbReference type="NCBI Taxonomy" id="1162965"/>
    <lineage>
        <taxon>Bacteria</taxon>
        <taxon>Bacillati</taxon>
        <taxon>Actinomycetota</taxon>
        <taxon>Actinomycetes</taxon>
        <taxon>Kineosporiales</taxon>
        <taxon>Kineosporiaceae</taxon>
    </lineage>
</organism>
<protein>
    <submittedName>
        <fullName evidence="1">Uncharacterized protein</fullName>
    </submittedName>
</protein>
<dbReference type="EMBL" id="BSUZ01000001">
    <property type="protein sequence ID" value="GMA86484.1"/>
    <property type="molecule type" value="Genomic_DNA"/>
</dbReference>
<keyword evidence="2" id="KW-1185">Reference proteome</keyword>
<proteinExistence type="predicted"/>
<dbReference type="Proteomes" id="UP001157017">
    <property type="component" value="Unassembled WGS sequence"/>
</dbReference>
<evidence type="ECO:0000313" key="2">
    <source>
        <dbReference type="Proteomes" id="UP001157017"/>
    </source>
</evidence>